<comment type="caution">
    <text evidence="8">The sequence shown here is derived from an EMBL/GenBank/DDBJ whole genome shotgun (WGS) entry which is preliminary data.</text>
</comment>
<comment type="subcellular location">
    <subcellularLocation>
        <location evidence="1">Nucleus</location>
    </subcellularLocation>
</comment>
<dbReference type="GO" id="GO:0006384">
    <property type="term" value="P:transcription initiation at RNA polymerase III promoter"/>
    <property type="evidence" value="ECO:0007669"/>
    <property type="project" value="InterPro"/>
</dbReference>
<keyword evidence="4" id="KW-0240">DNA-directed RNA polymerase</keyword>
<dbReference type="PANTHER" id="PTHR15561">
    <property type="entry name" value="CALCITONIN GENE-RELATED PEPTIDE-RECEPTOR COMPONENT PROTEIN"/>
    <property type="match status" value="1"/>
</dbReference>
<evidence type="ECO:0000256" key="2">
    <source>
        <dbReference type="ARBA" id="ARBA00006898"/>
    </source>
</evidence>
<keyword evidence="5" id="KW-0804">Transcription</keyword>
<dbReference type="PANTHER" id="PTHR15561:SF0">
    <property type="entry name" value="DNA-DIRECTED RNA POLYMERASE III SUBUNIT RPC9"/>
    <property type="match status" value="1"/>
</dbReference>
<dbReference type="InterPro" id="IPR010997">
    <property type="entry name" value="HRDC-like_sf"/>
</dbReference>
<evidence type="ECO:0000256" key="4">
    <source>
        <dbReference type="ARBA" id="ARBA00022478"/>
    </source>
</evidence>
<dbReference type="Proteomes" id="UP001321749">
    <property type="component" value="Unassembled WGS sequence"/>
</dbReference>
<proteinExistence type="inferred from homology"/>
<keyword evidence="6" id="KW-0539">Nucleus</keyword>
<evidence type="ECO:0000313" key="8">
    <source>
        <dbReference type="EMBL" id="KAK4462424.1"/>
    </source>
</evidence>
<organism evidence="8 9">
    <name type="scientific">Cladorrhinum samala</name>
    <dbReference type="NCBI Taxonomy" id="585594"/>
    <lineage>
        <taxon>Eukaryota</taxon>
        <taxon>Fungi</taxon>
        <taxon>Dikarya</taxon>
        <taxon>Ascomycota</taxon>
        <taxon>Pezizomycotina</taxon>
        <taxon>Sordariomycetes</taxon>
        <taxon>Sordariomycetidae</taxon>
        <taxon>Sordariales</taxon>
        <taxon>Podosporaceae</taxon>
        <taxon>Cladorrhinum</taxon>
    </lineage>
</organism>
<evidence type="ECO:0000256" key="1">
    <source>
        <dbReference type="ARBA" id="ARBA00004123"/>
    </source>
</evidence>
<gene>
    <name evidence="8" type="ORF">QBC42DRAFT_79547</name>
</gene>
<accession>A0AAV9HNT9</accession>
<dbReference type="AlphaFoldDB" id="A0AAV9HNT9"/>
<dbReference type="GO" id="GO:0005666">
    <property type="term" value="C:RNA polymerase III complex"/>
    <property type="evidence" value="ECO:0007669"/>
    <property type="project" value="InterPro"/>
</dbReference>
<feature type="compositionally biased region" description="Acidic residues" evidence="7">
    <location>
        <begin position="145"/>
        <end position="166"/>
    </location>
</feature>
<dbReference type="Pfam" id="PF03874">
    <property type="entry name" value="RNA_pol_Rpb4"/>
    <property type="match status" value="1"/>
</dbReference>
<dbReference type="EMBL" id="MU864972">
    <property type="protein sequence ID" value="KAK4462424.1"/>
    <property type="molecule type" value="Genomic_DNA"/>
</dbReference>
<evidence type="ECO:0000313" key="9">
    <source>
        <dbReference type="Proteomes" id="UP001321749"/>
    </source>
</evidence>
<dbReference type="Gene3D" id="1.20.1250.40">
    <property type="match status" value="1"/>
</dbReference>
<reference evidence="8" key="1">
    <citation type="journal article" date="2023" name="Mol. Phylogenet. Evol.">
        <title>Genome-scale phylogeny and comparative genomics of the fungal order Sordariales.</title>
        <authorList>
            <person name="Hensen N."/>
            <person name="Bonometti L."/>
            <person name="Westerberg I."/>
            <person name="Brannstrom I.O."/>
            <person name="Guillou S."/>
            <person name="Cros-Aarteil S."/>
            <person name="Calhoun S."/>
            <person name="Haridas S."/>
            <person name="Kuo A."/>
            <person name="Mondo S."/>
            <person name="Pangilinan J."/>
            <person name="Riley R."/>
            <person name="LaButti K."/>
            <person name="Andreopoulos B."/>
            <person name="Lipzen A."/>
            <person name="Chen C."/>
            <person name="Yan M."/>
            <person name="Daum C."/>
            <person name="Ng V."/>
            <person name="Clum A."/>
            <person name="Steindorff A."/>
            <person name="Ohm R.A."/>
            <person name="Martin F."/>
            <person name="Silar P."/>
            <person name="Natvig D.O."/>
            <person name="Lalanne C."/>
            <person name="Gautier V."/>
            <person name="Ament-Velasquez S.L."/>
            <person name="Kruys A."/>
            <person name="Hutchinson M.I."/>
            <person name="Powell A.J."/>
            <person name="Barry K."/>
            <person name="Miller A.N."/>
            <person name="Grigoriev I.V."/>
            <person name="Debuchy R."/>
            <person name="Gladieux P."/>
            <person name="Hiltunen Thoren M."/>
            <person name="Johannesson H."/>
        </authorList>
    </citation>
    <scope>NUCLEOTIDE SEQUENCE</scope>
    <source>
        <strain evidence="8">PSN324</strain>
    </source>
</reference>
<dbReference type="SUPFAM" id="SSF47819">
    <property type="entry name" value="HRDC-like"/>
    <property type="match status" value="1"/>
</dbReference>
<dbReference type="InterPro" id="IPR038324">
    <property type="entry name" value="Rpb4/RPC9_sf"/>
</dbReference>
<evidence type="ECO:0000256" key="5">
    <source>
        <dbReference type="ARBA" id="ARBA00023163"/>
    </source>
</evidence>
<dbReference type="GO" id="GO:0000166">
    <property type="term" value="F:nucleotide binding"/>
    <property type="evidence" value="ECO:0007669"/>
    <property type="project" value="InterPro"/>
</dbReference>
<comment type="similarity">
    <text evidence="2">Belongs to the eukaryotic RPC9 RNA polymerase subunit family.</text>
</comment>
<name>A0AAV9HNT9_9PEZI</name>
<feature type="region of interest" description="Disordered" evidence="7">
    <location>
        <begin position="137"/>
        <end position="174"/>
    </location>
</feature>
<evidence type="ECO:0000256" key="7">
    <source>
        <dbReference type="SAM" id="MobiDB-lite"/>
    </source>
</evidence>
<sequence>MKIVKPQAALLSNWEVYQHILDTKAKHKAYNAQNKGVKRRLPENAFYVHNEVLDYLTKRPSPLREQEEKQTYSAEAMGELMNRFREEGIQPKLEKGEALAIYNIRPMCIAVLNPVVEELDSRFSEDEQNKMVELITEVLGRDEPVPEEEEGEEAGGEGEGQGDETGEAMVVDGK</sequence>
<protein>
    <recommendedName>
        <fullName evidence="3">DNA-directed RNA polymerase III subunit RPC9</fullName>
    </recommendedName>
</protein>
<dbReference type="InterPro" id="IPR005574">
    <property type="entry name" value="Rpb4/RPC9"/>
</dbReference>
<dbReference type="InterPro" id="IPR038846">
    <property type="entry name" value="RPC9"/>
</dbReference>
<evidence type="ECO:0000256" key="3">
    <source>
        <dbReference type="ARBA" id="ARBA00016672"/>
    </source>
</evidence>
<keyword evidence="9" id="KW-1185">Reference proteome</keyword>
<reference evidence="8" key="2">
    <citation type="submission" date="2023-06" db="EMBL/GenBank/DDBJ databases">
        <authorList>
            <consortium name="Lawrence Berkeley National Laboratory"/>
            <person name="Mondo S.J."/>
            <person name="Hensen N."/>
            <person name="Bonometti L."/>
            <person name="Westerberg I."/>
            <person name="Brannstrom I.O."/>
            <person name="Guillou S."/>
            <person name="Cros-Aarteil S."/>
            <person name="Calhoun S."/>
            <person name="Haridas S."/>
            <person name="Kuo A."/>
            <person name="Pangilinan J."/>
            <person name="Riley R."/>
            <person name="Labutti K."/>
            <person name="Andreopoulos B."/>
            <person name="Lipzen A."/>
            <person name="Chen C."/>
            <person name="Yanf M."/>
            <person name="Daum C."/>
            <person name="Ng V."/>
            <person name="Clum A."/>
            <person name="Steindorff A."/>
            <person name="Ohm R."/>
            <person name="Martin F."/>
            <person name="Silar P."/>
            <person name="Natvig D."/>
            <person name="Lalanne C."/>
            <person name="Gautier V."/>
            <person name="Ament-Velasquez S.L."/>
            <person name="Kruys A."/>
            <person name="Hutchinson M.I."/>
            <person name="Powell A.J."/>
            <person name="Barry K."/>
            <person name="Miller A.N."/>
            <person name="Grigoriev I.V."/>
            <person name="Debuchy R."/>
            <person name="Gladieux P."/>
            <person name="Thoren M.H."/>
            <person name="Johannesson H."/>
        </authorList>
    </citation>
    <scope>NUCLEOTIDE SEQUENCE</scope>
    <source>
        <strain evidence="8">PSN324</strain>
    </source>
</reference>
<evidence type="ECO:0000256" key="6">
    <source>
        <dbReference type="ARBA" id="ARBA00023242"/>
    </source>
</evidence>